<evidence type="ECO:0000256" key="8">
    <source>
        <dbReference type="ARBA" id="ARBA00022989"/>
    </source>
</evidence>
<feature type="transmembrane region" description="Helical" evidence="11">
    <location>
        <begin position="164"/>
        <end position="187"/>
    </location>
</feature>
<comment type="caution">
    <text evidence="14">The sequence shown here is derived from an EMBL/GenBank/DDBJ whole genome shotgun (WGS) entry which is preliminary data.</text>
</comment>
<reference evidence="15" key="1">
    <citation type="journal article" date="2019" name="Int. J. Syst. Evol. Microbiol.">
        <title>The Global Catalogue of Microorganisms (GCM) 10K type strain sequencing project: providing services to taxonomists for standard genome sequencing and annotation.</title>
        <authorList>
            <consortium name="The Broad Institute Genomics Platform"/>
            <consortium name="The Broad Institute Genome Sequencing Center for Infectious Disease"/>
            <person name="Wu L."/>
            <person name="Ma J."/>
        </authorList>
    </citation>
    <scope>NUCLEOTIDE SEQUENCE [LARGE SCALE GENOMIC DNA]</scope>
    <source>
        <strain evidence="15">CECT 7131</strain>
    </source>
</reference>
<organism evidence="14 15">
    <name type="scientific">Paeniroseomonas aquatica</name>
    <dbReference type="NCBI Taxonomy" id="373043"/>
    <lineage>
        <taxon>Bacteria</taxon>
        <taxon>Pseudomonadati</taxon>
        <taxon>Pseudomonadota</taxon>
        <taxon>Alphaproteobacteria</taxon>
        <taxon>Acetobacterales</taxon>
        <taxon>Acetobacteraceae</taxon>
        <taxon>Paeniroseomonas</taxon>
    </lineage>
</organism>
<comment type="catalytic activity">
    <reaction evidence="1">
        <text>ATP + protein L-histidine = ADP + protein N-phospho-L-histidine.</text>
        <dbReference type="EC" id="2.7.13.3"/>
    </reaction>
</comment>
<dbReference type="PANTHER" id="PTHR45436:SF5">
    <property type="entry name" value="SENSOR HISTIDINE KINASE TRCS"/>
    <property type="match status" value="1"/>
</dbReference>
<dbReference type="InterPro" id="IPR050428">
    <property type="entry name" value="TCS_sensor_his_kinase"/>
</dbReference>
<evidence type="ECO:0000256" key="3">
    <source>
        <dbReference type="ARBA" id="ARBA00012438"/>
    </source>
</evidence>
<dbReference type="InterPro" id="IPR005467">
    <property type="entry name" value="His_kinase_dom"/>
</dbReference>
<accession>A0ABT8AFW2</accession>
<dbReference type="Pfam" id="PF02518">
    <property type="entry name" value="HATPase_c"/>
    <property type="match status" value="1"/>
</dbReference>
<dbReference type="InterPro" id="IPR003660">
    <property type="entry name" value="HAMP_dom"/>
</dbReference>
<dbReference type="EMBL" id="JAUFPN010000206">
    <property type="protein sequence ID" value="MDN3568366.1"/>
    <property type="molecule type" value="Genomic_DNA"/>
</dbReference>
<proteinExistence type="predicted"/>
<keyword evidence="4" id="KW-0597">Phosphoprotein</keyword>
<evidence type="ECO:0000256" key="7">
    <source>
        <dbReference type="ARBA" id="ARBA00022777"/>
    </source>
</evidence>
<evidence type="ECO:0000313" key="15">
    <source>
        <dbReference type="Proteomes" id="UP001529369"/>
    </source>
</evidence>
<keyword evidence="7 14" id="KW-0418">Kinase</keyword>
<evidence type="ECO:0000256" key="5">
    <source>
        <dbReference type="ARBA" id="ARBA00022679"/>
    </source>
</evidence>
<keyword evidence="15" id="KW-1185">Reference proteome</keyword>
<dbReference type="InterPro" id="IPR036890">
    <property type="entry name" value="HATPase_C_sf"/>
</dbReference>
<dbReference type="SMART" id="SM00387">
    <property type="entry name" value="HATPase_c"/>
    <property type="match status" value="1"/>
</dbReference>
<evidence type="ECO:0000256" key="2">
    <source>
        <dbReference type="ARBA" id="ARBA00004370"/>
    </source>
</evidence>
<sequence length="444" mass="46954">MLFRSLTLRLGVLSAVWVALGLTLAGWLVLGIATEQVRRSFDSRVTTLLDTVAGAAVLGPDGRPRLERAVSEPNFGQPFSGIYWQVATPAGARAGSRSLWDAVLPGYDRAEGPGPRLRDAPGPRGERLRLAEREVVLPDSPAPLLVQVAVARGAMDGEVRRLRLLLAVAFGVLGIGLVAGVAGQVVWGLRPLRRARDALAEVRAGNRARLAAVAMPSEIAPLLEEIDALIEQNRATVERARAHVGNLAHALKTPIAIQRGALDTAPPDLPTALAQNRAMERLVQHHLTRARAAAMAGAAAAESVPHAVGEELARVLRRLFQDRGISITVEGDRRVRVRVDQQDLTEMLGNLMENACKWAGSTVTLEVAREAAEVVVAIADDGPGLTGQQRAMALARGVRLDEAAPGSGLGLAIVADLAALYGGSLTLEPASLSGLRAVLRLPGR</sequence>
<dbReference type="SUPFAM" id="SSF55874">
    <property type="entry name" value="ATPase domain of HSP90 chaperone/DNA topoisomerase II/histidine kinase"/>
    <property type="match status" value="1"/>
</dbReference>
<evidence type="ECO:0000256" key="1">
    <source>
        <dbReference type="ARBA" id="ARBA00000085"/>
    </source>
</evidence>
<feature type="domain" description="HAMP" evidence="13">
    <location>
        <begin position="186"/>
        <end position="238"/>
    </location>
</feature>
<comment type="subcellular location">
    <subcellularLocation>
        <location evidence="2">Membrane</location>
    </subcellularLocation>
</comment>
<dbReference type="EC" id="2.7.13.3" evidence="3"/>
<protein>
    <recommendedName>
        <fullName evidence="3">histidine kinase</fullName>
        <ecNumber evidence="3">2.7.13.3</ecNumber>
    </recommendedName>
</protein>
<evidence type="ECO:0000313" key="14">
    <source>
        <dbReference type="EMBL" id="MDN3568366.1"/>
    </source>
</evidence>
<dbReference type="PRINTS" id="PR00344">
    <property type="entry name" value="BCTRLSENSOR"/>
</dbReference>
<dbReference type="PROSITE" id="PS50885">
    <property type="entry name" value="HAMP"/>
    <property type="match status" value="1"/>
</dbReference>
<evidence type="ECO:0000259" key="12">
    <source>
        <dbReference type="PROSITE" id="PS50109"/>
    </source>
</evidence>
<dbReference type="PROSITE" id="PS50109">
    <property type="entry name" value="HIS_KIN"/>
    <property type="match status" value="1"/>
</dbReference>
<evidence type="ECO:0000256" key="4">
    <source>
        <dbReference type="ARBA" id="ARBA00022553"/>
    </source>
</evidence>
<keyword evidence="10 11" id="KW-0472">Membrane</keyword>
<dbReference type="RefSeq" id="WP_290320475.1">
    <property type="nucleotide sequence ID" value="NZ_JAUFPN010000206.1"/>
</dbReference>
<feature type="transmembrane region" description="Helical" evidence="11">
    <location>
        <begin position="12"/>
        <end position="34"/>
    </location>
</feature>
<evidence type="ECO:0000256" key="10">
    <source>
        <dbReference type="ARBA" id="ARBA00023136"/>
    </source>
</evidence>
<evidence type="ECO:0000256" key="6">
    <source>
        <dbReference type="ARBA" id="ARBA00022692"/>
    </source>
</evidence>
<dbReference type="Gene3D" id="3.30.565.10">
    <property type="entry name" value="Histidine kinase-like ATPase, C-terminal domain"/>
    <property type="match status" value="1"/>
</dbReference>
<gene>
    <name evidence="14" type="ORF">QWZ14_28640</name>
</gene>
<evidence type="ECO:0000256" key="11">
    <source>
        <dbReference type="SAM" id="Phobius"/>
    </source>
</evidence>
<keyword evidence="9" id="KW-0902">Two-component regulatory system</keyword>
<keyword evidence="5 14" id="KW-0808">Transferase</keyword>
<dbReference type="InterPro" id="IPR004358">
    <property type="entry name" value="Sig_transdc_His_kin-like_C"/>
</dbReference>
<dbReference type="PANTHER" id="PTHR45436">
    <property type="entry name" value="SENSOR HISTIDINE KINASE YKOH"/>
    <property type="match status" value="1"/>
</dbReference>
<dbReference type="GO" id="GO:0004673">
    <property type="term" value="F:protein histidine kinase activity"/>
    <property type="evidence" value="ECO:0007669"/>
    <property type="project" value="UniProtKB-EC"/>
</dbReference>
<keyword evidence="6 11" id="KW-0812">Transmembrane</keyword>
<name>A0ABT8AFW2_9PROT</name>
<dbReference type="Gene3D" id="1.10.287.130">
    <property type="match status" value="1"/>
</dbReference>
<evidence type="ECO:0000256" key="9">
    <source>
        <dbReference type="ARBA" id="ARBA00023012"/>
    </source>
</evidence>
<evidence type="ECO:0000259" key="13">
    <source>
        <dbReference type="PROSITE" id="PS50885"/>
    </source>
</evidence>
<keyword evidence="8 11" id="KW-1133">Transmembrane helix</keyword>
<feature type="domain" description="Histidine kinase" evidence="12">
    <location>
        <begin position="246"/>
        <end position="444"/>
    </location>
</feature>
<dbReference type="InterPro" id="IPR003594">
    <property type="entry name" value="HATPase_dom"/>
</dbReference>
<dbReference type="Proteomes" id="UP001529369">
    <property type="component" value="Unassembled WGS sequence"/>
</dbReference>